<dbReference type="SUPFAM" id="SSF52058">
    <property type="entry name" value="L domain-like"/>
    <property type="match status" value="1"/>
</dbReference>
<evidence type="ECO:0000313" key="4">
    <source>
        <dbReference type="EMBL" id="GAA4036263.1"/>
    </source>
</evidence>
<dbReference type="PANTHER" id="PTHR48051:SF1">
    <property type="entry name" value="RAS SUPPRESSOR PROTEIN 1"/>
    <property type="match status" value="1"/>
</dbReference>
<dbReference type="RefSeq" id="WP_290876438.1">
    <property type="nucleotide sequence ID" value="NZ_BAABCR010000015.1"/>
</dbReference>
<dbReference type="Gene3D" id="3.80.10.10">
    <property type="entry name" value="Ribonuclease Inhibitor"/>
    <property type="match status" value="1"/>
</dbReference>
<keyword evidence="5" id="KW-1185">Reference proteome</keyword>
<dbReference type="InterPro" id="IPR001611">
    <property type="entry name" value="Leu-rich_rpt"/>
</dbReference>
<name>A0ABP7U568_9FLAO</name>
<keyword evidence="1" id="KW-0433">Leucine-rich repeat</keyword>
<proteinExistence type="predicted"/>
<dbReference type="InterPro" id="IPR032675">
    <property type="entry name" value="LRR_dom_sf"/>
</dbReference>
<accession>A0ABP7U568</accession>
<evidence type="ECO:0000256" key="2">
    <source>
        <dbReference type="ARBA" id="ARBA00022737"/>
    </source>
</evidence>
<dbReference type="SMART" id="SM00369">
    <property type="entry name" value="LRR_TYP"/>
    <property type="match status" value="4"/>
</dbReference>
<dbReference type="PROSITE" id="PS51450">
    <property type="entry name" value="LRR"/>
    <property type="match status" value="1"/>
</dbReference>
<organism evidence="4 5">
    <name type="scientific">Flavobacterium cheonhonense</name>
    <dbReference type="NCBI Taxonomy" id="706185"/>
    <lineage>
        <taxon>Bacteria</taxon>
        <taxon>Pseudomonadati</taxon>
        <taxon>Bacteroidota</taxon>
        <taxon>Flavobacteriia</taxon>
        <taxon>Flavobacteriales</taxon>
        <taxon>Flavobacteriaceae</taxon>
        <taxon>Flavobacterium</taxon>
    </lineage>
</organism>
<dbReference type="EMBL" id="BAABCR010000015">
    <property type="protein sequence ID" value="GAA4036263.1"/>
    <property type="molecule type" value="Genomic_DNA"/>
</dbReference>
<gene>
    <name evidence="4" type="ORF">GCM10022386_22260</name>
</gene>
<sequence>MKKIVILVLGFLGGINSLSSQSIPVADNKRVVSLEEALRSPKEVINLDLSNQQINLDKIDWSVFSNLEYLSLKNDNLTVIPEGLSKLSKLKTLDLSGNNFKVLPKTLKSLSKLQVLYLNDEKQFDLEKSMDVLSNLSSLKELHLENDKLQSLPKQFDKMKSLELLYLNDNDFMELPKQIMRLDHLRFLDFKNNKVDPNLPDMRNLNFGFKLILE</sequence>
<dbReference type="Proteomes" id="UP001500968">
    <property type="component" value="Unassembled WGS sequence"/>
</dbReference>
<dbReference type="InterPro" id="IPR003591">
    <property type="entry name" value="Leu-rich_rpt_typical-subtyp"/>
</dbReference>
<dbReference type="PANTHER" id="PTHR48051">
    <property type="match status" value="1"/>
</dbReference>
<evidence type="ECO:0000313" key="5">
    <source>
        <dbReference type="Proteomes" id="UP001500968"/>
    </source>
</evidence>
<dbReference type="Pfam" id="PF23598">
    <property type="entry name" value="LRR_14"/>
    <property type="match status" value="1"/>
</dbReference>
<evidence type="ECO:0000259" key="3">
    <source>
        <dbReference type="Pfam" id="PF23598"/>
    </source>
</evidence>
<dbReference type="InterPro" id="IPR055414">
    <property type="entry name" value="LRR_R13L4/SHOC2-like"/>
</dbReference>
<keyword evidence="2" id="KW-0677">Repeat</keyword>
<dbReference type="InterPro" id="IPR050216">
    <property type="entry name" value="LRR_domain-containing"/>
</dbReference>
<comment type="caution">
    <text evidence="4">The sequence shown here is derived from an EMBL/GenBank/DDBJ whole genome shotgun (WGS) entry which is preliminary data.</text>
</comment>
<protein>
    <recommendedName>
        <fullName evidence="3">Disease resistance R13L4/SHOC-2-like LRR domain-containing protein</fullName>
    </recommendedName>
</protein>
<feature type="domain" description="Disease resistance R13L4/SHOC-2-like LRR" evidence="3">
    <location>
        <begin position="51"/>
        <end position="142"/>
    </location>
</feature>
<reference evidence="5" key="1">
    <citation type="journal article" date="2019" name="Int. J. Syst. Evol. Microbiol.">
        <title>The Global Catalogue of Microorganisms (GCM) 10K type strain sequencing project: providing services to taxonomists for standard genome sequencing and annotation.</title>
        <authorList>
            <consortium name="The Broad Institute Genomics Platform"/>
            <consortium name="The Broad Institute Genome Sequencing Center for Infectious Disease"/>
            <person name="Wu L."/>
            <person name="Ma J."/>
        </authorList>
    </citation>
    <scope>NUCLEOTIDE SEQUENCE [LARGE SCALE GENOMIC DNA]</scope>
    <source>
        <strain evidence="5">JCM 17064</strain>
    </source>
</reference>
<evidence type="ECO:0000256" key="1">
    <source>
        <dbReference type="ARBA" id="ARBA00022614"/>
    </source>
</evidence>